<evidence type="ECO:0000313" key="1">
    <source>
        <dbReference type="EMBL" id="AUB35919.1"/>
    </source>
</evidence>
<name>A0A2K8SKE9_9NOSO</name>
<evidence type="ECO:0000313" key="2">
    <source>
        <dbReference type="Proteomes" id="UP000232003"/>
    </source>
</evidence>
<protein>
    <submittedName>
        <fullName evidence="1">Uncharacterized protein</fullName>
    </submittedName>
</protein>
<dbReference type="AlphaFoldDB" id="A0A2K8SKE9"/>
<reference evidence="1 2" key="1">
    <citation type="submission" date="2017-11" db="EMBL/GenBank/DDBJ databases">
        <title>Complete genome of a free-living desiccation-tolerant cyanobacterium and its photosynthetic adaptation to extreme terrestrial habitat.</title>
        <authorList>
            <person name="Shang J."/>
        </authorList>
    </citation>
    <scope>NUCLEOTIDE SEQUENCE [LARGE SCALE GENOMIC DNA]</scope>
    <source>
        <strain evidence="1 2">CCNUN1</strain>
    </source>
</reference>
<sequence length="40" mass="4881">MQILLLPALLKYYLYSWFKQGDRIYTTLDHKQGIVNFLLY</sequence>
<keyword evidence="2" id="KW-1185">Reference proteome</keyword>
<proteinExistence type="predicted"/>
<gene>
    <name evidence="1" type="ORF">COO91_01812</name>
</gene>
<accession>A0A2K8SKE9</accession>
<dbReference type="KEGG" id="nfl:COO91_01812"/>
<organism evidence="1 2">
    <name type="scientific">Nostoc flagelliforme CCNUN1</name>
    <dbReference type="NCBI Taxonomy" id="2038116"/>
    <lineage>
        <taxon>Bacteria</taxon>
        <taxon>Bacillati</taxon>
        <taxon>Cyanobacteriota</taxon>
        <taxon>Cyanophyceae</taxon>
        <taxon>Nostocales</taxon>
        <taxon>Nostocaceae</taxon>
        <taxon>Nostoc</taxon>
    </lineage>
</organism>
<dbReference type="EMBL" id="CP024785">
    <property type="protein sequence ID" value="AUB35919.1"/>
    <property type="molecule type" value="Genomic_DNA"/>
</dbReference>
<dbReference type="Proteomes" id="UP000232003">
    <property type="component" value="Chromosome"/>
</dbReference>